<proteinExistence type="inferred from homology"/>
<dbReference type="RefSeq" id="WP_214789622.1">
    <property type="nucleotide sequence ID" value="NZ_JANIEL010000058.1"/>
</dbReference>
<evidence type="ECO:0000256" key="4">
    <source>
        <dbReference type="ARBA" id="ARBA00022982"/>
    </source>
</evidence>
<evidence type="ECO:0000256" key="6">
    <source>
        <dbReference type="ARBA" id="ARBA00023284"/>
    </source>
</evidence>
<dbReference type="SUPFAM" id="SSF52833">
    <property type="entry name" value="Thioredoxin-like"/>
    <property type="match status" value="1"/>
</dbReference>
<keyword evidence="7" id="KW-0812">Transmembrane</keyword>
<dbReference type="Gene3D" id="3.40.30.10">
    <property type="entry name" value="Glutaredoxin"/>
    <property type="match status" value="1"/>
</dbReference>
<keyword evidence="4" id="KW-0249">Electron transport</keyword>
<dbReference type="InterPro" id="IPR036249">
    <property type="entry name" value="Thioredoxin-like_sf"/>
</dbReference>
<reference evidence="10" key="1">
    <citation type="journal article" date="2019" name="Int. J. Syst. Evol. Microbiol.">
        <title>The Global Catalogue of Microorganisms (GCM) 10K type strain sequencing project: providing services to taxonomists for standard genome sequencing and annotation.</title>
        <authorList>
            <consortium name="The Broad Institute Genomics Platform"/>
            <consortium name="The Broad Institute Genome Sequencing Center for Infectious Disease"/>
            <person name="Wu L."/>
            <person name="Ma J."/>
        </authorList>
    </citation>
    <scope>NUCLEOTIDE SEQUENCE [LARGE SCALE GENOMIC DNA]</scope>
    <source>
        <strain evidence="10">CCUG 55590</strain>
    </source>
</reference>
<keyword evidence="3" id="KW-0813">Transport</keyword>
<feature type="transmembrane region" description="Helical" evidence="7">
    <location>
        <begin position="12"/>
        <end position="30"/>
    </location>
</feature>
<feature type="domain" description="Thioredoxin" evidence="8">
    <location>
        <begin position="1"/>
        <end position="137"/>
    </location>
</feature>
<dbReference type="PANTHER" id="PTHR45663:SF11">
    <property type="entry name" value="GEO12009P1"/>
    <property type="match status" value="1"/>
</dbReference>
<evidence type="ECO:0000256" key="2">
    <source>
        <dbReference type="ARBA" id="ARBA00020570"/>
    </source>
</evidence>
<evidence type="ECO:0000256" key="7">
    <source>
        <dbReference type="SAM" id="Phobius"/>
    </source>
</evidence>
<dbReference type="PANTHER" id="PTHR45663">
    <property type="entry name" value="GEO12009P1"/>
    <property type="match status" value="1"/>
</dbReference>
<sequence length="140" mass="15818">MKNPEKRANFITFAIIGAIIVIGIGLLFFLNGANEEEAVNAVTADELQQQLDQDGEVVAYFWQTGCEYCEQVKPYVEPLIEEYDAVSINLADHNVWETYGINGTPTIIRFEDGKEVGRIEGAVSEQQYETFFKNEEAKEE</sequence>
<evidence type="ECO:0000256" key="3">
    <source>
        <dbReference type="ARBA" id="ARBA00022448"/>
    </source>
</evidence>
<keyword evidence="7" id="KW-1133">Transmembrane helix</keyword>
<dbReference type="Proteomes" id="UP001596439">
    <property type="component" value="Unassembled WGS sequence"/>
</dbReference>
<dbReference type="CDD" id="cd02947">
    <property type="entry name" value="TRX_family"/>
    <property type="match status" value="1"/>
</dbReference>
<evidence type="ECO:0000313" key="10">
    <source>
        <dbReference type="Proteomes" id="UP001596439"/>
    </source>
</evidence>
<dbReference type="PROSITE" id="PS51352">
    <property type="entry name" value="THIOREDOXIN_2"/>
    <property type="match status" value="1"/>
</dbReference>
<name>A0ABW2PQB0_9BACL</name>
<evidence type="ECO:0000313" key="9">
    <source>
        <dbReference type="EMBL" id="MFC7390501.1"/>
    </source>
</evidence>
<organism evidence="9 10">
    <name type="scientific">Exiguobacterium aestuarii</name>
    <dbReference type="NCBI Taxonomy" id="273527"/>
    <lineage>
        <taxon>Bacteria</taxon>
        <taxon>Bacillati</taxon>
        <taxon>Bacillota</taxon>
        <taxon>Bacilli</taxon>
        <taxon>Bacillales</taxon>
        <taxon>Bacillales Family XII. Incertae Sedis</taxon>
        <taxon>Exiguobacterium</taxon>
    </lineage>
</organism>
<dbReference type="EMBL" id="JBHTCE010000001">
    <property type="protein sequence ID" value="MFC7390501.1"/>
    <property type="molecule type" value="Genomic_DNA"/>
</dbReference>
<protein>
    <recommendedName>
        <fullName evidence="2">Thioredoxin</fullName>
    </recommendedName>
</protein>
<evidence type="ECO:0000259" key="8">
    <source>
        <dbReference type="PROSITE" id="PS51352"/>
    </source>
</evidence>
<evidence type="ECO:0000256" key="5">
    <source>
        <dbReference type="ARBA" id="ARBA00023157"/>
    </source>
</evidence>
<dbReference type="Pfam" id="PF00085">
    <property type="entry name" value="Thioredoxin"/>
    <property type="match status" value="1"/>
</dbReference>
<dbReference type="InterPro" id="IPR013766">
    <property type="entry name" value="Thioredoxin_domain"/>
</dbReference>
<accession>A0ABW2PQB0</accession>
<comment type="similarity">
    <text evidence="1">Belongs to the thioredoxin family.</text>
</comment>
<keyword evidence="10" id="KW-1185">Reference proteome</keyword>
<keyword evidence="5" id="KW-1015">Disulfide bond</keyword>
<dbReference type="InterPro" id="IPR017937">
    <property type="entry name" value="Thioredoxin_CS"/>
</dbReference>
<keyword evidence="7" id="KW-0472">Membrane</keyword>
<comment type="caution">
    <text evidence="9">The sequence shown here is derived from an EMBL/GenBank/DDBJ whole genome shotgun (WGS) entry which is preliminary data.</text>
</comment>
<gene>
    <name evidence="9" type="ORF">ACFQO8_10085</name>
</gene>
<evidence type="ECO:0000256" key="1">
    <source>
        <dbReference type="ARBA" id="ARBA00008987"/>
    </source>
</evidence>
<keyword evidence="6" id="KW-0676">Redox-active center</keyword>
<dbReference type="PROSITE" id="PS00194">
    <property type="entry name" value="THIOREDOXIN_1"/>
    <property type="match status" value="1"/>
</dbReference>